<gene>
    <name evidence="2" type="ORF">Cni_G27568</name>
</gene>
<sequence length="313" mass="34601">MTTESSEEERLVQMVHDFMESDVPPPPSFPSTSRGISVHQQQTLLLLEGILGDSTAAETKVFEKALEYVRESDGERNRNKVKKRLMMRLRMDGYDASLCRSSRGSTTECPGGVRPVSPISRFLEELAKLPISSSSMYLFFPTGDYEYIDIVLAGEENGAASTTRVIVDIDFRSQFELARPTMAYTQLAGALPAIFVGKEEKLKKVVTLLCSAAQQSLRERGLHIPPWRRSSYMQSKWLPCCSQKVTTTMPYGAQEMTTTTTTTTTTKLKGRHGGSTKNKGRPGEAAADSKRERGEELAAGLSSQFSDLSINCC</sequence>
<dbReference type="PANTHER" id="PTHR31579:SF34">
    <property type="entry name" value="T14N5.3 PROTEIN"/>
    <property type="match status" value="1"/>
</dbReference>
<proteinExistence type="predicted"/>
<evidence type="ECO:0000313" key="3">
    <source>
        <dbReference type="Proteomes" id="UP001327560"/>
    </source>
</evidence>
<organism evidence="2 3">
    <name type="scientific">Canna indica</name>
    <name type="common">Indian-shot</name>
    <dbReference type="NCBI Taxonomy" id="4628"/>
    <lineage>
        <taxon>Eukaryota</taxon>
        <taxon>Viridiplantae</taxon>
        <taxon>Streptophyta</taxon>
        <taxon>Embryophyta</taxon>
        <taxon>Tracheophyta</taxon>
        <taxon>Spermatophyta</taxon>
        <taxon>Magnoliopsida</taxon>
        <taxon>Liliopsida</taxon>
        <taxon>Zingiberales</taxon>
        <taxon>Cannaceae</taxon>
        <taxon>Canna</taxon>
    </lineage>
</organism>
<evidence type="ECO:0000313" key="2">
    <source>
        <dbReference type="EMBL" id="WOL18771.1"/>
    </source>
</evidence>
<accession>A0AAQ3QN27</accession>
<dbReference type="AlphaFoldDB" id="A0AAQ3QN27"/>
<feature type="region of interest" description="Disordered" evidence="1">
    <location>
        <begin position="256"/>
        <end position="301"/>
    </location>
</feature>
<feature type="compositionally biased region" description="Low complexity" evidence="1">
    <location>
        <begin position="257"/>
        <end position="266"/>
    </location>
</feature>
<dbReference type="PANTHER" id="PTHR31579">
    <property type="entry name" value="OS03G0796600 PROTEIN"/>
    <property type="match status" value="1"/>
</dbReference>
<evidence type="ECO:0000256" key="1">
    <source>
        <dbReference type="SAM" id="MobiDB-lite"/>
    </source>
</evidence>
<protein>
    <submittedName>
        <fullName evidence="2">Uncharacterized protein</fullName>
    </submittedName>
</protein>
<dbReference type="Pfam" id="PF04720">
    <property type="entry name" value="PDDEXK_6"/>
    <property type="match status" value="2"/>
</dbReference>
<keyword evidence="3" id="KW-1185">Reference proteome</keyword>
<dbReference type="InterPro" id="IPR006502">
    <property type="entry name" value="PDDEXK-like"/>
</dbReference>
<feature type="compositionally biased region" description="Basic residues" evidence="1">
    <location>
        <begin position="268"/>
        <end position="280"/>
    </location>
</feature>
<dbReference type="NCBIfam" id="TIGR01615">
    <property type="entry name" value="A_thal_3542"/>
    <property type="match status" value="1"/>
</dbReference>
<reference evidence="2 3" key="1">
    <citation type="submission" date="2023-10" db="EMBL/GenBank/DDBJ databases">
        <title>Chromosome-scale genome assembly provides insights into flower coloration mechanisms of Canna indica.</title>
        <authorList>
            <person name="Li C."/>
        </authorList>
    </citation>
    <scope>NUCLEOTIDE SEQUENCE [LARGE SCALE GENOMIC DNA]</scope>
    <source>
        <tissue evidence="2">Flower</tissue>
    </source>
</reference>
<dbReference type="Proteomes" id="UP001327560">
    <property type="component" value="Chromosome 9"/>
</dbReference>
<name>A0AAQ3QN27_9LILI</name>
<feature type="compositionally biased region" description="Basic and acidic residues" evidence="1">
    <location>
        <begin position="287"/>
        <end position="296"/>
    </location>
</feature>
<dbReference type="EMBL" id="CP136898">
    <property type="protein sequence ID" value="WOL18771.1"/>
    <property type="molecule type" value="Genomic_DNA"/>
</dbReference>